<evidence type="ECO:0000259" key="1">
    <source>
        <dbReference type="PROSITE" id="PS50127"/>
    </source>
</evidence>
<dbReference type="Pfam" id="PF00179">
    <property type="entry name" value="UQ_con"/>
    <property type="match status" value="1"/>
</dbReference>
<organism evidence="2 3">
    <name type="scientific">Hydra vulgaris</name>
    <name type="common">Hydra</name>
    <name type="synonym">Hydra attenuata</name>
    <dbReference type="NCBI Taxonomy" id="6087"/>
    <lineage>
        <taxon>Eukaryota</taxon>
        <taxon>Metazoa</taxon>
        <taxon>Cnidaria</taxon>
        <taxon>Hydrozoa</taxon>
        <taxon>Hydroidolina</taxon>
        <taxon>Anthoathecata</taxon>
        <taxon>Aplanulata</taxon>
        <taxon>Hydridae</taxon>
        <taxon>Hydra</taxon>
    </lineage>
</organism>
<dbReference type="RefSeq" id="XP_065648488.1">
    <property type="nucleotide sequence ID" value="XM_065792416.1"/>
</dbReference>
<dbReference type="Proteomes" id="UP001652625">
    <property type="component" value="Chromosome 03"/>
</dbReference>
<protein>
    <submittedName>
        <fullName evidence="3">Uncharacterized protein LOC100198375</fullName>
    </submittedName>
</protein>
<sequence>MALIKHSRPLKTMHENFSGDLTKLNDYILNNIIGGKKVHSNISGRRVQQHHYLQLVKNISNISNNQAFILDSDVCNKFMLSISPNGGPYFGGCFLFFFNLPLNYPNAPPLVQCQGHIYHPNIDDDGEVCMSVLDEWRNDSNDLLDCVQGLLNLFHHPNLEDPLSPYFSPNELDKTSFESNVKLSMSGGVIDGVVFDNVLRYDVF</sequence>
<dbReference type="GeneID" id="100198375"/>
<evidence type="ECO:0000313" key="3">
    <source>
        <dbReference type="RefSeq" id="XP_065648488.1"/>
    </source>
</evidence>
<dbReference type="SUPFAM" id="SSF54495">
    <property type="entry name" value="UBC-like"/>
    <property type="match status" value="1"/>
</dbReference>
<dbReference type="SMART" id="SM00212">
    <property type="entry name" value="UBCc"/>
    <property type="match status" value="1"/>
</dbReference>
<dbReference type="PROSITE" id="PS50127">
    <property type="entry name" value="UBC_2"/>
    <property type="match status" value="1"/>
</dbReference>
<dbReference type="PANTHER" id="PTHR24068">
    <property type="entry name" value="UBIQUITIN-CONJUGATING ENZYME E2"/>
    <property type="match status" value="1"/>
</dbReference>
<dbReference type="InterPro" id="IPR000608">
    <property type="entry name" value="UBC"/>
</dbReference>
<dbReference type="InterPro" id="IPR016135">
    <property type="entry name" value="UBQ-conjugating_enzyme/RWD"/>
</dbReference>
<dbReference type="Gene3D" id="3.10.110.10">
    <property type="entry name" value="Ubiquitin Conjugating Enzyme"/>
    <property type="match status" value="1"/>
</dbReference>
<gene>
    <name evidence="3" type="primary">LOC100198375</name>
</gene>
<proteinExistence type="predicted"/>
<feature type="domain" description="UBC core" evidence="1">
    <location>
        <begin position="43"/>
        <end position="190"/>
    </location>
</feature>
<keyword evidence="2" id="KW-1185">Reference proteome</keyword>
<reference evidence="3" key="1">
    <citation type="submission" date="2025-08" db="UniProtKB">
        <authorList>
            <consortium name="RefSeq"/>
        </authorList>
    </citation>
    <scope>IDENTIFICATION</scope>
</reference>
<evidence type="ECO:0000313" key="2">
    <source>
        <dbReference type="Proteomes" id="UP001652625"/>
    </source>
</evidence>
<accession>A0ABM4BHL4</accession>
<dbReference type="CDD" id="cd23794">
    <property type="entry name" value="UBCc_UBE2F_UBE2M"/>
    <property type="match status" value="1"/>
</dbReference>
<name>A0ABM4BHL4_HYDVU</name>